<dbReference type="GO" id="GO:0000978">
    <property type="term" value="F:RNA polymerase II cis-regulatory region sequence-specific DNA binding"/>
    <property type="evidence" value="ECO:0007669"/>
    <property type="project" value="TreeGrafter"/>
</dbReference>
<accession>B1A9Y7</accession>
<dbReference type="InterPro" id="IPR050140">
    <property type="entry name" value="SRY-related_HMG-box_TF-like"/>
</dbReference>
<reference evidence="7" key="1">
    <citation type="journal article" date="2006" name="Evol. Dev.">
        <title>Developmental expression of transcription factor genes in a demosponge: insights into the origin of metazoan multicellularity.</title>
        <authorList>
            <person name="Larroux C."/>
            <person name="Fahey B."/>
            <person name="Liubicich D."/>
            <person name="Hinman V.F."/>
            <person name="Gauthier M."/>
            <person name="Gongora M."/>
            <person name="Green K."/>
            <person name="Worheide G."/>
            <person name="Leys S.P."/>
            <person name="Degnan B.M."/>
        </authorList>
    </citation>
    <scope>NUCLEOTIDE SEQUENCE</scope>
</reference>
<reference evidence="8" key="4">
    <citation type="submission" date="2017-05" db="UniProtKB">
        <authorList>
            <consortium name="EnsemblMetazoa"/>
        </authorList>
    </citation>
    <scope>IDENTIFICATION</scope>
</reference>
<feature type="compositionally biased region" description="Low complexity" evidence="5">
    <location>
        <begin position="276"/>
        <end position="294"/>
    </location>
</feature>
<feature type="compositionally biased region" description="Basic residues" evidence="5">
    <location>
        <begin position="137"/>
        <end position="147"/>
    </location>
</feature>
<dbReference type="GO" id="GO:0001228">
    <property type="term" value="F:DNA-binding transcription activator activity, RNA polymerase II-specific"/>
    <property type="evidence" value="ECO:0007669"/>
    <property type="project" value="TreeGrafter"/>
</dbReference>
<dbReference type="SMART" id="SM00398">
    <property type="entry name" value="HMG"/>
    <property type="match status" value="1"/>
</dbReference>
<dbReference type="InterPro" id="IPR009071">
    <property type="entry name" value="HMG_box_dom"/>
</dbReference>
<evidence type="ECO:0000256" key="1">
    <source>
        <dbReference type="ARBA" id="ARBA00004123"/>
    </source>
</evidence>
<evidence type="ECO:0000313" key="9">
    <source>
        <dbReference type="Proteomes" id="UP000007879"/>
    </source>
</evidence>
<dbReference type="EnsemblMetazoa" id="NM_001279316.1">
    <property type="protein sequence ID" value="NP_001266245.1"/>
    <property type="gene ID" value="LOC100631786"/>
</dbReference>
<keyword evidence="2 4" id="KW-0238">DNA-binding</keyword>
<feature type="DNA-binding region" description="HMG box" evidence="4">
    <location>
        <begin position="67"/>
        <end position="135"/>
    </location>
</feature>
<reference evidence="7" key="2">
    <citation type="submission" date="2008-01" db="EMBL/GenBank/DDBJ databases">
        <authorList>
            <person name="Larroux C."/>
            <person name="Fahey B."/>
            <person name="Liubicich D."/>
            <person name="Hinman V.F."/>
            <person name="Gauthier M."/>
            <person name="Gongora M."/>
            <person name="Green K."/>
            <person name="Worheide G."/>
            <person name="Leys S.P."/>
            <person name="Degnan B.M."/>
        </authorList>
    </citation>
    <scope>NUCLEOTIDE SEQUENCE</scope>
</reference>
<dbReference type="FunFam" id="1.10.30.10:FF:000002">
    <property type="entry name" value="transcription factor Sox-2"/>
    <property type="match status" value="1"/>
</dbReference>
<dbReference type="EMBL" id="EU433955">
    <property type="protein sequence ID" value="ACA04750.1"/>
    <property type="molecule type" value="mRNA"/>
</dbReference>
<dbReference type="GO" id="GO:0000122">
    <property type="term" value="P:negative regulation of transcription by RNA polymerase II"/>
    <property type="evidence" value="ECO:0007669"/>
    <property type="project" value="TreeGrafter"/>
</dbReference>
<dbReference type="EnsemblMetazoa" id="Aqu2.1.30282_001">
    <property type="protein sequence ID" value="Aqu2.1.30282_001"/>
    <property type="gene ID" value="Aqu2.1.30282"/>
</dbReference>
<dbReference type="PANTHER" id="PTHR10270">
    <property type="entry name" value="SOX TRANSCRIPTION FACTOR"/>
    <property type="match status" value="1"/>
</dbReference>
<evidence type="ECO:0000313" key="7">
    <source>
        <dbReference type="EMBL" id="ACA04750.1"/>
    </source>
</evidence>
<feature type="domain" description="HMG box" evidence="6">
    <location>
        <begin position="67"/>
        <end position="135"/>
    </location>
</feature>
<dbReference type="Gene3D" id="1.10.30.10">
    <property type="entry name" value="High mobility group box domain"/>
    <property type="match status" value="1"/>
</dbReference>
<feature type="region of interest" description="Disordered" evidence="5">
    <location>
        <begin position="274"/>
        <end position="298"/>
    </location>
</feature>
<dbReference type="STRING" id="400682.B1A9Y7"/>
<dbReference type="GO" id="GO:0030154">
    <property type="term" value="P:cell differentiation"/>
    <property type="evidence" value="ECO:0007669"/>
    <property type="project" value="TreeGrafter"/>
</dbReference>
<dbReference type="Proteomes" id="UP000007879">
    <property type="component" value="Unassembled WGS sequence"/>
</dbReference>
<dbReference type="HOGENOM" id="CLU_689313_0_0_1"/>
<proteinExistence type="evidence at transcript level"/>
<dbReference type="eggNOG" id="KOG0527">
    <property type="taxonomic scope" value="Eukaryota"/>
</dbReference>
<feature type="region of interest" description="Disordered" evidence="5">
    <location>
        <begin position="135"/>
        <end position="160"/>
    </location>
</feature>
<dbReference type="GO" id="GO:0005634">
    <property type="term" value="C:nucleus"/>
    <property type="evidence" value="ECO:0007669"/>
    <property type="project" value="UniProtKB-SubCell"/>
</dbReference>
<organism evidence="7">
    <name type="scientific">Amphimedon queenslandica</name>
    <name type="common">Sponge</name>
    <dbReference type="NCBI Taxonomy" id="400682"/>
    <lineage>
        <taxon>Eukaryota</taxon>
        <taxon>Metazoa</taxon>
        <taxon>Porifera</taxon>
        <taxon>Demospongiae</taxon>
        <taxon>Heteroscleromorpha</taxon>
        <taxon>Haplosclerida</taxon>
        <taxon>Niphatidae</taxon>
        <taxon>Amphimedon</taxon>
    </lineage>
</organism>
<feature type="region of interest" description="Disordered" evidence="5">
    <location>
        <begin position="46"/>
        <end position="66"/>
    </location>
</feature>
<dbReference type="InterPro" id="IPR036910">
    <property type="entry name" value="HMG_box_dom_sf"/>
</dbReference>
<feature type="compositionally biased region" description="Gly residues" evidence="5">
    <location>
        <begin position="51"/>
        <end position="61"/>
    </location>
</feature>
<dbReference type="CDD" id="cd22029">
    <property type="entry name" value="HMG-box_SoxC"/>
    <property type="match status" value="1"/>
</dbReference>
<dbReference type="OrthoDB" id="6247875at2759"/>
<dbReference type="KEGG" id="aqu:100631786"/>
<name>B1A9Y7_AMPQE</name>
<reference evidence="9" key="3">
    <citation type="journal article" date="2010" name="Nature">
        <title>The Amphimedon queenslandica genome and the evolution of animal complexity.</title>
        <authorList>
            <person name="Srivastava M."/>
            <person name="Simakov O."/>
            <person name="Chapman J."/>
            <person name="Fahey B."/>
            <person name="Gauthier M.E."/>
            <person name="Mitros T."/>
            <person name="Richards G.S."/>
            <person name="Conaco C."/>
            <person name="Dacre M."/>
            <person name="Hellsten U."/>
            <person name="Larroux C."/>
            <person name="Putnam N.H."/>
            <person name="Stanke M."/>
            <person name="Adamska M."/>
            <person name="Darling A."/>
            <person name="Degnan S.M."/>
            <person name="Oakley T.H."/>
            <person name="Plachetzki D.C."/>
            <person name="Zhai Y."/>
            <person name="Adamski M."/>
            <person name="Calcino A."/>
            <person name="Cummins S.F."/>
            <person name="Goodstein D.M."/>
            <person name="Harris C."/>
            <person name="Jackson D.J."/>
            <person name="Leys S.P."/>
            <person name="Shu S."/>
            <person name="Woodcroft B.J."/>
            <person name="Vervoort M."/>
            <person name="Kosik K.S."/>
            <person name="Manning G."/>
            <person name="Degnan B.M."/>
            <person name="Rokhsar D.S."/>
        </authorList>
    </citation>
    <scope>NUCLEOTIDE SEQUENCE [LARGE SCALE GENOMIC DNA]</scope>
</reference>
<evidence type="ECO:0000256" key="4">
    <source>
        <dbReference type="PROSITE-ProRule" id="PRU00267"/>
    </source>
</evidence>
<sequence>MSAGDLQYTVILQQAPSPSCSSLSSPSSPYQSNLLDVCDVGTATHVHHNGGSRGGGNGGSAGKKEHIKRPMNAFMVWAQLERRKMTTEFPDMHNAEISRRLGKLWRLLSDREKQPYIEESERLRIQHMKQYPDYKYRPRKKGGKKPKPVSNTSYLGGNDSGSEEYYPTTMPTSSSNSCSCGAGIRRAPVPTCSIAVQCSMELGEHVIEREPSSPKQTAEISIQVGNGSAHLQQNRRRSFSSFAGDKRPRDLSLSCPPIKKRALIPVSSPPEVLPTSLDDIFPPSPPSSDSSPISHQHREDTLPTLHFEEFMDPLMPYDPSAVDLALSGSSSALSSSTAASNVLSLNTFPLQSSAATSIFSPFNIDSCSTFDFPELPSDFADIFAQNASEFDTSITTLLST</sequence>
<gene>
    <name evidence="8" type="primary">100631786</name>
</gene>
<protein>
    <submittedName>
        <fullName evidence="7 8">SoxC-like</fullName>
    </submittedName>
</protein>
<dbReference type="PROSITE" id="PS50118">
    <property type="entry name" value="HMG_BOX_2"/>
    <property type="match status" value="1"/>
</dbReference>
<dbReference type="PANTHER" id="PTHR10270:SF323">
    <property type="entry name" value="TRANSCRIPTION FACTOR SOX-14-RELATED"/>
    <property type="match status" value="1"/>
</dbReference>
<evidence type="ECO:0000313" key="8">
    <source>
        <dbReference type="EnsemblMetazoa" id="Aqu2.1.30282_001"/>
    </source>
</evidence>
<evidence type="ECO:0000256" key="3">
    <source>
        <dbReference type="ARBA" id="ARBA00023242"/>
    </source>
</evidence>
<keyword evidence="3 4" id="KW-0539">Nucleus</keyword>
<keyword evidence="9" id="KW-1185">Reference proteome</keyword>
<dbReference type="AlphaFoldDB" id="B1A9Y7"/>
<dbReference type="Pfam" id="PF00505">
    <property type="entry name" value="HMG_box"/>
    <property type="match status" value="1"/>
</dbReference>
<evidence type="ECO:0000256" key="5">
    <source>
        <dbReference type="SAM" id="MobiDB-lite"/>
    </source>
</evidence>
<comment type="subcellular location">
    <subcellularLocation>
        <location evidence="1">Nucleus</location>
    </subcellularLocation>
</comment>
<evidence type="ECO:0000256" key="2">
    <source>
        <dbReference type="ARBA" id="ARBA00023125"/>
    </source>
</evidence>
<evidence type="ECO:0000259" key="6">
    <source>
        <dbReference type="PROSITE" id="PS50118"/>
    </source>
</evidence>
<dbReference type="SUPFAM" id="SSF47095">
    <property type="entry name" value="HMG-box"/>
    <property type="match status" value="1"/>
</dbReference>